<accession>A0A174M5R9</accession>
<dbReference type="Proteomes" id="UP000095541">
    <property type="component" value="Unassembled WGS sequence"/>
</dbReference>
<organism evidence="2 3">
    <name type="scientific">Bacteroides thetaiotaomicron</name>
    <dbReference type="NCBI Taxonomy" id="818"/>
    <lineage>
        <taxon>Bacteria</taxon>
        <taxon>Pseudomonadati</taxon>
        <taxon>Bacteroidota</taxon>
        <taxon>Bacteroidia</taxon>
        <taxon>Bacteroidales</taxon>
        <taxon>Bacteroidaceae</taxon>
        <taxon>Bacteroides</taxon>
    </lineage>
</organism>
<dbReference type="EMBL" id="CZBI01000001">
    <property type="protein sequence ID" value="CUP30207.1"/>
    <property type="molecule type" value="Genomic_DNA"/>
</dbReference>
<dbReference type="GO" id="GO:0006260">
    <property type="term" value="P:DNA replication"/>
    <property type="evidence" value="ECO:0007669"/>
    <property type="project" value="InterPro"/>
</dbReference>
<protein>
    <recommendedName>
        <fullName evidence="1">Replication-associated protein G2P N-terminal domain-containing protein</fullName>
    </recommendedName>
</protein>
<name>A0A174M5R9_BACT4</name>
<feature type="domain" description="Replication-associated protein G2P N-terminal" evidence="1">
    <location>
        <begin position="50"/>
        <end position="184"/>
    </location>
</feature>
<evidence type="ECO:0000259" key="1">
    <source>
        <dbReference type="Pfam" id="PF05144"/>
    </source>
</evidence>
<evidence type="ECO:0000313" key="3">
    <source>
        <dbReference type="Proteomes" id="UP000095541"/>
    </source>
</evidence>
<dbReference type="AlphaFoldDB" id="A0A174M5R9"/>
<dbReference type="RefSeq" id="WP_005810487.1">
    <property type="nucleotide sequence ID" value="NZ_CZBI01000001.1"/>
</dbReference>
<proteinExistence type="predicted"/>
<reference evidence="2 3" key="1">
    <citation type="submission" date="2015-09" db="EMBL/GenBank/DDBJ databases">
        <authorList>
            <consortium name="Pathogen Informatics"/>
        </authorList>
    </citation>
    <scope>NUCLEOTIDE SEQUENCE [LARGE SCALE GENOMIC DNA]</scope>
    <source>
        <strain evidence="2 3">2789STDY5834945</strain>
    </source>
</reference>
<evidence type="ECO:0000313" key="2">
    <source>
        <dbReference type="EMBL" id="CUP30207.1"/>
    </source>
</evidence>
<dbReference type="Pfam" id="PF05144">
    <property type="entry name" value="Phage_CRI"/>
    <property type="match status" value="1"/>
</dbReference>
<dbReference type="InterPro" id="IPR022686">
    <property type="entry name" value="G2P_N"/>
</dbReference>
<sequence length="331" mass="38854">MYDKIKLILYDLPTGYDWQTVLQRTVVKDYFANGTGGKGYWLGRRVIATETYVSFEGSLPKCLWGHNLKTLSLQQVKWLIMKLSKDLGVPMYKAVVESAEFAHNFSMTEPPIMYMQKLDAMKKFRPNEWNGTKYIEDEEVRCKFYDKIQEAKKKRELPKYGRENLPRNLLRYEVTFSTKGLNRLFGRDIVAEELWSKQVFWTLVAEWFGYYEDMVKLPNDCWDVDYRIFESAKDFAKWCICIANADQNLSYYVKHILFKLRANPQPQDRVLHGQIQKKIQEALEWGKKHLALPNLTLELTGKIEQYLAGLLEQSADGMSVAEERRIFNTAC</sequence>
<gene>
    <name evidence="2" type="ORF">ERS852557_00157</name>
</gene>